<comment type="subcellular location">
    <subcellularLocation>
        <location evidence="11">Cell membrane</location>
        <topology evidence="11">Single-pass membrane protein</topology>
    </subcellularLocation>
</comment>
<evidence type="ECO:0000256" key="6">
    <source>
        <dbReference type="ARBA" id="ARBA00022960"/>
    </source>
</evidence>
<dbReference type="InterPro" id="IPR011812">
    <property type="entry name" value="Pep_trsgly"/>
</dbReference>
<evidence type="ECO:0000256" key="3">
    <source>
        <dbReference type="ARBA" id="ARBA00022676"/>
    </source>
</evidence>
<keyword evidence="4 11" id="KW-0808">Transferase</keyword>
<dbReference type="PANTHER" id="PTHR30400:SF0">
    <property type="entry name" value="BIOSYNTHETIC PEPTIDOGLYCAN TRANSGLYCOSYLASE"/>
    <property type="match status" value="1"/>
</dbReference>
<evidence type="ECO:0000256" key="9">
    <source>
        <dbReference type="ARBA" id="ARBA00023136"/>
    </source>
</evidence>
<dbReference type="UniPathway" id="UPA00219"/>
<sequence length="233" mass="26351">MKVRILIKVTIFQIYQFSLKHIWSLFGVILVLPICFVIIFNFYNPSKSFYINSEIKRLGKIKQEWVDIEKLPKVVSRSAVAAEDANFCTHHGFDIDAIFAVIRSGANRGASTISQQVAKNVFLWHGRNYLRKGLEVGFTVLIELIWSKKRILEVYLNVAEFDEGVFGVSAAAQNYFKIDIKNITSLQAARLMAILPNPKNRSASKPSNFVRKKTKGIMSGAETILKDGRASCF</sequence>
<protein>
    <recommendedName>
        <fullName evidence="11">Biosynthetic peptidoglycan transglycosylase</fullName>
        <ecNumber evidence="11">2.4.99.28</ecNumber>
    </recommendedName>
    <alternativeName>
        <fullName evidence="11">Glycan polymerase</fullName>
    </alternativeName>
    <alternativeName>
        <fullName evidence="11">Peptidoglycan glycosyltransferase MtgA</fullName>
        <shortName evidence="11">PGT</shortName>
    </alternativeName>
</protein>
<evidence type="ECO:0000256" key="10">
    <source>
        <dbReference type="ARBA" id="ARBA00023316"/>
    </source>
</evidence>
<keyword evidence="2" id="KW-0997">Cell inner membrane</keyword>
<evidence type="ECO:0000256" key="2">
    <source>
        <dbReference type="ARBA" id="ARBA00022519"/>
    </source>
</evidence>
<dbReference type="GO" id="GO:0008955">
    <property type="term" value="F:peptidoglycan glycosyltransferase activity"/>
    <property type="evidence" value="ECO:0007669"/>
    <property type="project" value="UniProtKB-UniRule"/>
</dbReference>
<gene>
    <name evidence="11" type="primary">mtgA</name>
    <name evidence="13" type="ORF">MBMO_EB0-39F01.0017</name>
</gene>
<dbReference type="AlphaFoldDB" id="A4GHP5"/>
<name>A4GHP5_9BACT</name>
<dbReference type="GO" id="GO:0016763">
    <property type="term" value="F:pentosyltransferase activity"/>
    <property type="evidence" value="ECO:0007669"/>
    <property type="project" value="InterPro"/>
</dbReference>
<keyword evidence="6 11" id="KW-0133">Cell shape</keyword>
<keyword evidence="1 11" id="KW-1003">Cell membrane</keyword>
<dbReference type="EC" id="2.4.99.28" evidence="11"/>
<dbReference type="Gene3D" id="1.10.3810.10">
    <property type="entry name" value="Biosynthetic peptidoglycan transglycosylase-like"/>
    <property type="match status" value="1"/>
</dbReference>
<comment type="catalytic activity">
    <reaction evidence="11">
        <text>[GlcNAc-(1-&gt;4)-Mur2Ac(oyl-L-Ala-gamma-D-Glu-L-Lys-D-Ala-D-Ala)](n)-di-trans,octa-cis-undecaprenyl diphosphate + beta-D-GlcNAc-(1-&gt;4)-Mur2Ac(oyl-L-Ala-gamma-D-Glu-L-Lys-D-Ala-D-Ala)-di-trans,octa-cis-undecaprenyl diphosphate = [GlcNAc-(1-&gt;4)-Mur2Ac(oyl-L-Ala-gamma-D-Glu-L-Lys-D-Ala-D-Ala)](n+1)-di-trans,octa-cis-undecaprenyl diphosphate + di-trans,octa-cis-undecaprenyl diphosphate + H(+)</text>
        <dbReference type="Rhea" id="RHEA:23708"/>
        <dbReference type="Rhea" id="RHEA-COMP:9602"/>
        <dbReference type="Rhea" id="RHEA-COMP:9603"/>
        <dbReference type="ChEBI" id="CHEBI:15378"/>
        <dbReference type="ChEBI" id="CHEBI:58405"/>
        <dbReference type="ChEBI" id="CHEBI:60033"/>
        <dbReference type="ChEBI" id="CHEBI:78435"/>
        <dbReference type="EC" id="2.4.99.28"/>
    </reaction>
</comment>
<evidence type="ECO:0000256" key="8">
    <source>
        <dbReference type="ARBA" id="ARBA00022989"/>
    </source>
</evidence>
<feature type="transmembrane region" description="Helical" evidence="11">
    <location>
        <begin position="21"/>
        <end position="43"/>
    </location>
</feature>
<keyword evidence="9 11" id="KW-0472">Membrane</keyword>
<dbReference type="InterPro" id="IPR001264">
    <property type="entry name" value="Glyco_trans_51"/>
</dbReference>
<evidence type="ECO:0000256" key="4">
    <source>
        <dbReference type="ARBA" id="ARBA00022679"/>
    </source>
</evidence>
<keyword evidence="7 11" id="KW-0573">Peptidoglycan synthesis</keyword>
<dbReference type="Pfam" id="PF00912">
    <property type="entry name" value="Transgly"/>
    <property type="match status" value="1"/>
</dbReference>
<keyword evidence="8 11" id="KW-1133">Transmembrane helix</keyword>
<evidence type="ECO:0000256" key="11">
    <source>
        <dbReference type="HAMAP-Rule" id="MF_00766"/>
    </source>
</evidence>
<dbReference type="EMBL" id="EF089398">
    <property type="protein sequence ID" value="ABL97606.1"/>
    <property type="molecule type" value="Genomic_DNA"/>
</dbReference>
<dbReference type="InterPro" id="IPR036950">
    <property type="entry name" value="PBP_transglycosylase"/>
</dbReference>
<dbReference type="GO" id="GO:0005886">
    <property type="term" value="C:plasma membrane"/>
    <property type="evidence" value="ECO:0007669"/>
    <property type="project" value="UniProtKB-SubCell"/>
</dbReference>
<dbReference type="GO" id="GO:0071555">
    <property type="term" value="P:cell wall organization"/>
    <property type="evidence" value="ECO:0007669"/>
    <property type="project" value="UniProtKB-KW"/>
</dbReference>
<evidence type="ECO:0000313" key="13">
    <source>
        <dbReference type="EMBL" id="ABL97606.1"/>
    </source>
</evidence>
<evidence type="ECO:0000259" key="12">
    <source>
        <dbReference type="Pfam" id="PF00912"/>
    </source>
</evidence>
<evidence type="ECO:0000256" key="7">
    <source>
        <dbReference type="ARBA" id="ARBA00022984"/>
    </source>
</evidence>
<evidence type="ECO:0000256" key="1">
    <source>
        <dbReference type="ARBA" id="ARBA00022475"/>
    </source>
</evidence>
<dbReference type="GO" id="GO:0009274">
    <property type="term" value="C:peptidoglycan-based cell wall"/>
    <property type="evidence" value="ECO:0007669"/>
    <property type="project" value="InterPro"/>
</dbReference>
<comment type="function">
    <text evidence="11">Peptidoglycan polymerase that catalyzes glycan chain elongation from lipid-linked precursors.</text>
</comment>
<keyword evidence="3 11" id="KW-0328">Glycosyltransferase</keyword>
<dbReference type="PANTHER" id="PTHR30400">
    <property type="entry name" value="MONOFUNCTIONAL BIOSYNTHETIC PEPTIDOGLYCAN TRANSGLYCOSYLASE"/>
    <property type="match status" value="1"/>
</dbReference>
<dbReference type="GO" id="GO:0009252">
    <property type="term" value="P:peptidoglycan biosynthetic process"/>
    <property type="evidence" value="ECO:0007669"/>
    <property type="project" value="UniProtKB-UniRule"/>
</dbReference>
<proteinExistence type="inferred from homology"/>
<dbReference type="CAZy" id="GT51">
    <property type="family name" value="Glycosyltransferase Family 51"/>
</dbReference>
<dbReference type="InterPro" id="IPR023346">
    <property type="entry name" value="Lysozyme-like_dom_sf"/>
</dbReference>
<feature type="domain" description="Glycosyl transferase family 51" evidence="12">
    <location>
        <begin position="55"/>
        <end position="218"/>
    </location>
</feature>
<evidence type="ECO:0000256" key="5">
    <source>
        <dbReference type="ARBA" id="ARBA00022692"/>
    </source>
</evidence>
<organism evidence="13">
    <name type="scientific">uncultured marine bacterium EB0_39F01</name>
    <dbReference type="NCBI Taxonomy" id="415436"/>
    <lineage>
        <taxon>Bacteria</taxon>
        <taxon>environmental samples</taxon>
    </lineage>
</organism>
<dbReference type="GO" id="GO:0008360">
    <property type="term" value="P:regulation of cell shape"/>
    <property type="evidence" value="ECO:0007669"/>
    <property type="project" value="UniProtKB-KW"/>
</dbReference>
<dbReference type="SUPFAM" id="SSF53955">
    <property type="entry name" value="Lysozyme-like"/>
    <property type="match status" value="1"/>
</dbReference>
<dbReference type="NCBIfam" id="TIGR02070">
    <property type="entry name" value="mono_pep_trsgly"/>
    <property type="match status" value="1"/>
</dbReference>
<keyword evidence="5 11" id="KW-0812">Transmembrane</keyword>
<reference evidence="13" key="1">
    <citation type="journal article" date="2007" name="Environ. Microbiol.">
        <title>Proteorhodopsin photosystem gene clusters exhibit co-evolutionary trends and shared ancestry among diverse marine microbial phyla.</title>
        <authorList>
            <person name="McCarren J."/>
            <person name="Delong E.F."/>
        </authorList>
    </citation>
    <scope>NUCLEOTIDE SEQUENCE</scope>
</reference>
<keyword evidence="10 11" id="KW-0961">Cell wall biogenesis/degradation</keyword>
<comment type="pathway">
    <text evidence="11">Cell wall biogenesis; peptidoglycan biosynthesis.</text>
</comment>
<accession>A4GHP5</accession>
<comment type="similarity">
    <text evidence="11">Belongs to the glycosyltransferase 51 family.</text>
</comment>
<dbReference type="HAMAP" id="MF_00766">
    <property type="entry name" value="PGT_MtgA"/>
    <property type="match status" value="1"/>
</dbReference>